<dbReference type="Gene3D" id="3.40.50.300">
    <property type="entry name" value="P-loop containing nucleotide triphosphate hydrolases"/>
    <property type="match status" value="1"/>
</dbReference>
<dbReference type="NCBIfam" id="TIGR01727">
    <property type="entry name" value="oligo_HPY"/>
    <property type="match status" value="1"/>
</dbReference>
<dbReference type="SUPFAM" id="SSF52540">
    <property type="entry name" value="P-loop containing nucleoside triphosphate hydrolases"/>
    <property type="match status" value="1"/>
</dbReference>
<dbReference type="PANTHER" id="PTHR43776">
    <property type="entry name" value="TRANSPORT ATP-BINDING PROTEIN"/>
    <property type="match status" value="1"/>
</dbReference>
<dbReference type="AlphaFoldDB" id="A0A544TJB3"/>
<keyword evidence="4 6" id="KW-0067">ATP-binding</keyword>
<dbReference type="PROSITE" id="PS50893">
    <property type="entry name" value="ABC_TRANSPORTER_2"/>
    <property type="match status" value="1"/>
</dbReference>
<comment type="caution">
    <text evidence="6">The sequence shown here is derived from an EMBL/GenBank/DDBJ whole genome shotgun (WGS) entry which is preliminary data.</text>
</comment>
<dbReference type="InterPro" id="IPR050319">
    <property type="entry name" value="ABC_transp_ATP-bind"/>
</dbReference>
<evidence type="ECO:0000259" key="5">
    <source>
        <dbReference type="PROSITE" id="PS50893"/>
    </source>
</evidence>
<evidence type="ECO:0000256" key="3">
    <source>
        <dbReference type="ARBA" id="ARBA00022741"/>
    </source>
</evidence>
<dbReference type="GO" id="GO:0015833">
    <property type="term" value="P:peptide transport"/>
    <property type="evidence" value="ECO:0007669"/>
    <property type="project" value="InterPro"/>
</dbReference>
<dbReference type="Pfam" id="PF08352">
    <property type="entry name" value="oligo_HPY"/>
    <property type="match status" value="1"/>
</dbReference>
<gene>
    <name evidence="6" type="ORF">FG384_17590</name>
</gene>
<dbReference type="PROSITE" id="PS00211">
    <property type="entry name" value="ABC_TRANSPORTER_1"/>
    <property type="match status" value="1"/>
</dbReference>
<dbReference type="InterPro" id="IPR003593">
    <property type="entry name" value="AAA+_ATPase"/>
</dbReference>
<dbReference type="InterPro" id="IPR013563">
    <property type="entry name" value="Oligopep_ABC_C"/>
</dbReference>
<dbReference type="GO" id="GO:0055085">
    <property type="term" value="P:transmembrane transport"/>
    <property type="evidence" value="ECO:0007669"/>
    <property type="project" value="UniProtKB-ARBA"/>
</dbReference>
<evidence type="ECO:0000256" key="1">
    <source>
        <dbReference type="ARBA" id="ARBA00005417"/>
    </source>
</evidence>
<evidence type="ECO:0000313" key="7">
    <source>
        <dbReference type="Proteomes" id="UP000316626"/>
    </source>
</evidence>
<dbReference type="GO" id="GO:0005524">
    <property type="term" value="F:ATP binding"/>
    <property type="evidence" value="ECO:0007669"/>
    <property type="project" value="UniProtKB-KW"/>
</dbReference>
<comment type="similarity">
    <text evidence="1">Belongs to the ABC transporter superfamily.</text>
</comment>
<feature type="domain" description="ABC transporter" evidence="5">
    <location>
        <begin position="6"/>
        <end position="256"/>
    </location>
</feature>
<dbReference type="FunFam" id="3.40.50.300:FF:000016">
    <property type="entry name" value="Oligopeptide ABC transporter ATP-binding component"/>
    <property type="match status" value="1"/>
</dbReference>
<dbReference type="GO" id="GO:0016887">
    <property type="term" value="F:ATP hydrolysis activity"/>
    <property type="evidence" value="ECO:0007669"/>
    <property type="project" value="InterPro"/>
</dbReference>
<dbReference type="InterPro" id="IPR017871">
    <property type="entry name" value="ABC_transporter-like_CS"/>
</dbReference>
<keyword evidence="3" id="KW-0547">Nucleotide-binding</keyword>
<dbReference type="Pfam" id="PF00005">
    <property type="entry name" value="ABC_tran"/>
    <property type="match status" value="1"/>
</dbReference>
<organism evidence="6 7">
    <name type="scientific">Psychrobacillus vulpis</name>
    <dbReference type="NCBI Taxonomy" id="2325572"/>
    <lineage>
        <taxon>Bacteria</taxon>
        <taxon>Bacillati</taxon>
        <taxon>Bacillota</taxon>
        <taxon>Bacilli</taxon>
        <taxon>Bacillales</taxon>
        <taxon>Bacillaceae</taxon>
        <taxon>Psychrobacillus</taxon>
    </lineage>
</organism>
<evidence type="ECO:0000256" key="4">
    <source>
        <dbReference type="ARBA" id="ARBA00022840"/>
    </source>
</evidence>
<proteinExistence type="inferred from homology"/>
<name>A0A544TJB3_9BACI</name>
<protein>
    <submittedName>
        <fullName evidence="6">ABC transporter ATP-binding protein</fullName>
    </submittedName>
</protein>
<dbReference type="CDD" id="cd03257">
    <property type="entry name" value="ABC_NikE_OppD_transporters"/>
    <property type="match status" value="1"/>
</dbReference>
<sequence length="323" mass="36584">MIEPIIEVKDLTKQYKIDRKYFWAKDTFVKAVNNLSLQLHSGETFGLVGESGCGKSTTGQIILQLIKQTSGKVLYKGEDISRFSSKRLKAWRRKVQIVFQDPYSSLNPKKTIQWTLNEPLEIHGIGTKESRQELIIKTLEDVGLDANYLKRMPHELSGGQRQRIAIASAIILNPEFIVVDEGVSALDVSVQAQILNLLKNLQRKYQLTYLFISHDLNVVQYFCDRIAVMYLGEIVEIIKSDETSLMPKHPYSQALFSSIPQAFDNGQENIVLKGDIPSPSDLLPGCTFETRCPLAMEVCKKVKPTFKKITENHIVSCHLKEEA</sequence>
<accession>A0A544TJB3</accession>
<dbReference type="EMBL" id="VDGI01000026">
    <property type="protein sequence ID" value="TQR17513.1"/>
    <property type="molecule type" value="Genomic_DNA"/>
</dbReference>
<keyword evidence="2" id="KW-0813">Transport</keyword>
<dbReference type="InterPro" id="IPR003439">
    <property type="entry name" value="ABC_transporter-like_ATP-bd"/>
</dbReference>
<keyword evidence="7" id="KW-1185">Reference proteome</keyword>
<dbReference type="SMART" id="SM00382">
    <property type="entry name" value="AAA"/>
    <property type="match status" value="1"/>
</dbReference>
<dbReference type="RefSeq" id="WP_142643996.1">
    <property type="nucleotide sequence ID" value="NZ_VDGI01000026.1"/>
</dbReference>
<dbReference type="OrthoDB" id="9802264at2"/>
<reference evidence="6 7" key="1">
    <citation type="submission" date="2019-06" db="EMBL/GenBank/DDBJ databases">
        <title>Psychrobacillus vulpis sp. nov., a new species isolated from feces of a red fox that inhabits in The Tablas de Daimiel Natural Park, Albacete, Spain.</title>
        <authorList>
            <person name="Rodriguez M."/>
            <person name="Reina J.C."/>
            <person name="Bejar V."/>
            <person name="Llamas I."/>
        </authorList>
    </citation>
    <scope>NUCLEOTIDE SEQUENCE [LARGE SCALE GENOMIC DNA]</scope>
    <source>
        <strain evidence="6 7">Z8</strain>
    </source>
</reference>
<evidence type="ECO:0000256" key="2">
    <source>
        <dbReference type="ARBA" id="ARBA00022448"/>
    </source>
</evidence>
<dbReference type="InterPro" id="IPR027417">
    <property type="entry name" value="P-loop_NTPase"/>
</dbReference>
<evidence type="ECO:0000313" key="6">
    <source>
        <dbReference type="EMBL" id="TQR17513.1"/>
    </source>
</evidence>
<dbReference type="Proteomes" id="UP000316626">
    <property type="component" value="Unassembled WGS sequence"/>
</dbReference>